<gene>
    <name evidence="3" type="ORF">KC19_1G100600</name>
</gene>
<dbReference type="Pfam" id="PF03372">
    <property type="entry name" value="Exo_endo_phos"/>
    <property type="match status" value="1"/>
</dbReference>
<feature type="region of interest" description="Disordered" evidence="1">
    <location>
        <begin position="235"/>
        <end position="263"/>
    </location>
</feature>
<protein>
    <recommendedName>
        <fullName evidence="2">Endonuclease/exonuclease/phosphatase domain-containing protein</fullName>
    </recommendedName>
</protein>
<comment type="caution">
    <text evidence="3">The sequence shown here is derived from an EMBL/GenBank/DDBJ whole genome shotgun (WGS) entry which is preliminary data.</text>
</comment>
<dbReference type="PANTHER" id="PTHR31286:SF180">
    <property type="entry name" value="OS10G0362600 PROTEIN"/>
    <property type="match status" value="1"/>
</dbReference>
<dbReference type="Gene3D" id="3.60.10.10">
    <property type="entry name" value="Endonuclease/exonuclease/phosphatase"/>
    <property type="match status" value="1"/>
</dbReference>
<proteinExistence type="predicted"/>
<reference evidence="3" key="1">
    <citation type="submission" date="2020-06" db="EMBL/GenBank/DDBJ databases">
        <title>WGS assembly of Ceratodon purpureus strain R40.</title>
        <authorList>
            <person name="Carey S.B."/>
            <person name="Jenkins J."/>
            <person name="Shu S."/>
            <person name="Lovell J.T."/>
            <person name="Sreedasyam A."/>
            <person name="Maumus F."/>
            <person name="Tiley G.P."/>
            <person name="Fernandez-Pozo N."/>
            <person name="Barry K."/>
            <person name="Chen C."/>
            <person name="Wang M."/>
            <person name="Lipzen A."/>
            <person name="Daum C."/>
            <person name="Saski C.A."/>
            <person name="Payton A.C."/>
            <person name="Mcbreen J.C."/>
            <person name="Conrad R.E."/>
            <person name="Kollar L.M."/>
            <person name="Olsson S."/>
            <person name="Huttunen S."/>
            <person name="Landis J.B."/>
            <person name="Wickett N.J."/>
            <person name="Johnson M.G."/>
            <person name="Rensing S.A."/>
            <person name="Grimwood J."/>
            <person name="Schmutz J."/>
            <person name="Mcdaniel S.F."/>
        </authorList>
    </citation>
    <scope>NUCLEOTIDE SEQUENCE</scope>
    <source>
        <strain evidence="3">R40</strain>
    </source>
</reference>
<evidence type="ECO:0000313" key="3">
    <source>
        <dbReference type="EMBL" id="KAG0590450.1"/>
    </source>
</evidence>
<accession>A0A8T0J3G0</accession>
<dbReference type="SUPFAM" id="SSF56219">
    <property type="entry name" value="DNase I-like"/>
    <property type="match status" value="1"/>
</dbReference>
<dbReference type="AlphaFoldDB" id="A0A8T0J3G0"/>
<feature type="region of interest" description="Disordered" evidence="1">
    <location>
        <begin position="1"/>
        <end position="25"/>
    </location>
</feature>
<evidence type="ECO:0000256" key="1">
    <source>
        <dbReference type="SAM" id="MobiDB-lite"/>
    </source>
</evidence>
<evidence type="ECO:0000313" key="4">
    <source>
        <dbReference type="Proteomes" id="UP000822688"/>
    </source>
</evidence>
<sequence length="910" mass="104753">MHNSPAPSNPPFASSGSGDNPDVLHINISPETIARIKERVEFTAKHALIGQIQGANPAQRDLQHWAEDNLPRSFDRLVVKGRGFFEVQFSTEDGRTEALSKTSYKYQGRPVTFKVWTPHFKPDDEVDKPQLKFPVWVQINELPMVFRTSDYLEEVVSHFAQVVMVEDSTEYRARFMGPRVRILTNNVDSLPKKITLPRWDGTGQETYVIEYSGLPEQCTRCRSFEHTVPSISKLIPPSPVLDKELPQPSQDSKPESDLKTYSRRTKIKDNSQRPAFVWGTRTIGKSPAEQVLDSVVEELPFDSSGKRVYRSTDLSKTFFETLGMDKIPACTTLRGAVIPVFYRWSASNFQWEYICERDDKKLRPITIIQVSELKLASAIKQNTKFTRSQITNDVFMELRSLISNFKDGNHPLASWESATWMYYWSENEPNSQSTCKIFTMMNSSTKRFTFRGKRQFRWRKMPQEIVELLTPPPYHLLNTGIGGVHKRNAIRELFSHLTPKPDILLLQEHRFSASDCIRKTKQLDFLKGPTFWNEAIYNVVKDTYKGGTAILLSSKFNSQIVTSGIIVPGHLWATITSTPVPDATWILCGDFNVVDRLEDRIGGLPSTGMRAAEMLSWNNMLLHFRVSDSFLLPEFRNVTNKIYSWDNGQMGNRRLASRIDRIYIPQEIQVLGGQCGIWPSYRKISDHSAYFVKIHDRDVEFPKRTHFNKALLDTPDSRQTLVDAWKSAIEEDPSRSWAEKLQHALTMVKRTSDSCTEAKSQQWKATYDAEIHDILEAEELLHGDWENDAAREQLAAAQLKLQEIRQARLEKRINKMGARWTKLGDRFKIKELVRDQRVITDQKELNLYATQFYRALYTEDPEVEQNQTARNSALRSVQRVVTDEQNQLLTAPFSMLYQEESSHPILQLHS</sequence>
<dbReference type="EMBL" id="CM026421">
    <property type="protein sequence ID" value="KAG0590450.1"/>
    <property type="molecule type" value="Genomic_DNA"/>
</dbReference>
<dbReference type="InterPro" id="IPR036691">
    <property type="entry name" value="Endo/exonu/phosph_ase_sf"/>
</dbReference>
<organism evidence="3 4">
    <name type="scientific">Ceratodon purpureus</name>
    <name type="common">Fire moss</name>
    <name type="synonym">Dicranum purpureum</name>
    <dbReference type="NCBI Taxonomy" id="3225"/>
    <lineage>
        <taxon>Eukaryota</taxon>
        <taxon>Viridiplantae</taxon>
        <taxon>Streptophyta</taxon>
        <taxon>Embryophyta</taxon>
        <taxon>Bryophyta</taxon>
        <taxon>Bryophytina</taxon>
        <taxon>Bryopsida</taxon>
        <taxon>Dicranidae</taxon>
        <taxon>Pseudoditrichales</taxon>
        <taxon>Ditrichaceae</taxon>
        <taxon>Ceratodon</taxon>
    </lineage>
</organism>
<dbReference type="PANTHER" id="PTHR31286">
    <property type="entry name" value="GLYCINE-RICH CELL WALL STRUCTURAL PROTEIN 1.8-LIKE"/>
    <property type="match status" value="1"/>
</dbReference>
<feature type="compositionally biased region" description="Low complexity" evidence="1">
    <location>
        <begin position="1"/>
        <end position="18"/>
    </location>
</feature>
<dbReference type="Proteomes" id="UP000822688">
    <property type="component" value="Chromosome 1"/>
</dbReference>
<dbReference type="InterPro" id="IPR040256">
    <property type="entry name" value="At4g02000-like"/>
</dbReference>
<dbReference type="InterPro" id="IPR005135">
    <property type="entry name" value="Endo/exonuclease/phosphatase"/>
</dbReference>
<feature type="domain" description="Endonuclease/exonuclease/phosphatase" evidence="2">
    <location>
        <begin position="484"/>
        <end position="687"/>
    </location>
</feature>
<evidence type="ECO:0000259" key="2">
    <source>
        <dbReference type="Pfam" id="PF03372"/>
    </source>
</evidence>
<name>A0A8T0J3G0_CERPU</name>
<dbReference type="GO" id="GO:0003824">
    <property type="term" value="F:catalytic activity"/>
    <property type="evidence" value="ECO:0007669"/>
    <property type="project" value="InterPro"/>
</dbReference>
<keyword evidence="4" id="KW-1185">Reference proteome</keyword>